<feature type="transmembrane region" description="Helical" evidence="1">
    <location>
        <begin position="208"/>
        <end position="225"/>
    </location>
</feature>
<name>A0A6G8PW70_9ACTN</name>
<sequence>MDPFGVEFGKTVGQLVGEYRAAFAWVALIWHLTTLALFYLIFRCGSRYRRAFAAYFALSYAWLFVFVGVWMSIELYERMGLAALAVYGATPVFLLIMLYQWYRELREPRLDLDFRSIEKWRLLVAVPMLVWGFWYPPYVFGVRLVFDPAELLFDTYGLMGCPTTTVALSLLFLKYPAGNRMLFQVLTAYAVMVGAAMVALLYVPDIPFFILGLASLALIVKVAVLRRLRGQGDAAAPARPRTA</sequence>
<keyword evidence="1" id="KW-1133">Transmembrane helix</keyword>
<reference evidence="2 3" key="1">
    <citation type="submission" date="2019-10" db="EMBL/GenBank/DDBJ databases">
        <title>Rubrobacter sp nov SCSIO 52915 isolated from a deep-sea sediment in the South China Sea.</title>
        <authorList>
            <person name="Chen R.W."/>
        </authorList>
    </citation>
    <scope>NUCLEOTIDE SEQUENCE [LARGE SCALE GENOMIC DNA]</scope>
    <source>
        <strain evidence="2 3">SCSIO 52915</strain>
    </source>
</reference>
<dbReference type="KEGG" id="rmar:GBA65_07835"/>
<accession>A0A6G8PW70</accession>
<keyword evidence="3" id="KW-1185">Reference proteome</keyword>
<proteinExistence type="predicted"/>
<feature type="transmembrane region" description="Helical" evidence="1">
    <location>
        <begin position="54"/>
        <end position="73"/>
    </location>
</feature>
<dbReference type="Proteomes" id="UP000502706">
    <property type="component" value="Chromosome"/>
</dbReference>
<feature type="transmembrane region" description="Helical" evidence="1">
    <location>
        <begin position="156"/>
        <end position="175"/>
    </location>
</feature>
<protein>
    <submittedName>
        <fullName evidence="2">Uncharacterized protein</fullName>
    </submittedName>
</protein>
<evidence type="ECO:0000313" key="2">
    <source>
        <dbReference type="EMBL" id="QIN78450.1"/>
    </source>
</evidence>
<feature type="transmembrane region" description="Helical" evidence="1">
    <location>
        <begin position="182"/>
        <end position="202"/>
    </location>
</feature>
<feature type="transmembrane region" description="Helical" evidence="1">
    <location>
        <begin position="120"/>
        <end position="136"/>
    </location>
</feature>
<dbReference type="RefSeq" id="WP_166396125.1">
    <property type="nucleotide sequence ID" value="NZ_CP045121.1"/>
</dbReference>
<feature type="transmembrane region" description="Helical" evidence="1">
    <location>
        <begin position="79"/>
        <end position="99"/>
    </location>
</feature>
<keyword evidence="1" id="KW-0812">Transmembrane</keyword>
<evidence type="ECO:0000313" key="3">
    <source>
        <dbReference type="Proteomes" id="UP000502706"/>
    </source>
</evidence>
<dbReference type="EMBL" id="CP045121">
    <property type="protein sequence ID" value="QIN78450.1"/>
    <property type="molecule type" value="Genomic_DNA"/>
</dbReference>
<keyword evidence="1" id="KW-0472">Membrane</keyword>
<gene>
    <name evidence="2" type="ORF">GBA65_07835</name>
</gene>
<feature type="transmembrane region" description="Helical" evidence="1">
    <location>
        <begin position="22"/>
        <end position="42"/>
    </location>
</feature>
<dbReference type="AlphaFoldDB" id="A0A6G8PW70"/>
<evidence type="ECO:0000256" key="1">
    <source>
        <dbReference type="SAM" id="Phobius"/>
    </source>
</evidence>
<organism evidence="2 3">
    <name type="scientific">Rubrobacter marinus</name>
    <dbReference type="NCBI Taxonomy" id="2653852"/>
    <lineage>
        <taxon>Bacteria</taxon>
        <taxon>Bacillati</taxon>
        <taxon>Actinomycetota</taxon>
        <taxon>Rubrobacteria</taxon>
        <taxon>Rubrobacterales</taxon>
        <taxon>Rubrobacteraceae</taxon>
        <taxon>Rubrobacter</taxon>
    </lineage>
</organism>